<organism evidence="2 3">
    <name type="scientific">Gossypium barbadense</name>
    <name type="common">Sea Island cotton</name>
    <name type="synonym">Hibiscus barbadensis</name>
    <dbReference type="NCBI Taxonomy" id="3634"/>
    <lineage>
        <taxon>Eukaryota</taxon>
        <taxon>Viridiplantae</taxon>
        <taxon>Streptophyta</taxon>
        <taxon>Embryophyta</taxon>
        <taxon>Tracheophyta</taxon>
        <taxon>Spermatophyta</taxon>
        <taxon>Magnoliopsida</taxon>
        <taxon>eudicotyledons</taxon>
        <taxon>Gunneridae</taxon>
        <taxon>Pentapetalae</taxon>
        <taxon>rosids</taxon>
        <taxon>malvids</taxon>
        <taxon>Malvales</taxon>
        <taxon>Malvaceae</taxon>
        <taxon>Malvoideae</taxon>
        <taxon>Gossypium</taxon>
    </lineage>
</organism>
<name>A0A5J5NDP7_GOSBA</name>
<proteinExistence type="predicted"/>
<dbReference type="Pfam" id="PF04366">
    <property type="entry name" value="Ysc84"/>
    <property type="match status" value="1"/>
</dbReference>
<gene>
    <name evidence="2" type="ORF">ES319_1Z197000v1</name>
</gene>
<dbReference type="GO" id="GO:0035091">
    <property type="term" value="F:phosphatidylinositol binding"/>
    <property type="evidence" value="ECO:0007669"/>
    <property type="project" value="TreeGrafter"/>
</dbReference>
<dbReference type="OrthoDB" id="443981at2759"/>
<evidence type="ECO:0000313" key="2">
    <source>
        <dbReference type="EMBL" id="KAB1670128.1"/>
    </source>
</evidence>
<reference evidence="3" key="1">
    <citation type="journal article" date="2020" name="Nat. Genet.">
        <title>Genomic diversifications of five Gossypium allopolyploid species and their impact on cotton improvement.</title>
        <authorList>
            <person name="Chen Z.J."/>
            <person name="Sreedasyam A."/>
            <person name="Ando A."/>
            <person name="Song Q."/>
            <person name="De Santiago L.M."/>
            <person name="Hulse-Kemp A.M."/>
            <person name="Ding M."/>
            <person name="Ye W."/>
            <person name="Kirkbride R.C."/>
            <person name="Jenkins J."/>
            <person name="Plott C."/>
            <person name="Lovell J."/>
            <person name="Lin Y.M."/>
            <person name="Vaughn R."/>
            <person name="Liu B."/>
            <person name="Simpson S."/>
            <person name="Scheffler B.E."/>
            <person name="Wen L."/>
            <person name="Saski C.A."/>
            <person name="Grover C.E."/>
            <person name="Hu G."/>
            <person name="Conover J.L."/>
            <person name="Carlson J.W."/>
            <person name="Shu S."/>
            <person name="Boston L.B."/>
            <person name="Williams M."/>
            <person name="Peterson D.G."/>
            <person name="McGee K."/>
            <person name="Jones D.C."/>
            <person name="Wendel J.F."/>
            <person name="Stelly D.M."/>
            <person name="Grimwood J."/>
            <person name="Schmutz J."/>
        </authorList>
    </citation>
    <scope>NUCLEOTIDE SEQUENCE [LARGE SCALE GENOMIC DNA]</scope>
    <source>
        <strain evidence="3">cv. 3-79</strain>
    </source>
</reference>
<dbReference type="AlphaFoldDB" id="A0A5J5NDP7"/>
<protein>
    <recommendedName>
        <fullName evidence="1">Ysc84 actin-binding domain-containing protein</fullName>
    </recommendedName>
</protein>
<keyword evidence="3" id="KW-1185">Reference proteome</keyword>
<dbReference type="PANTHER" id="PTHR15629">
    <property type="entry name" value="SH3YL1 PROTEIN"/>
    <property type="match status" value="1"/>
</dbReference>
<evidence type="ECO:0000313" key="3">
    <source>
        <dbReference type="Proteomes" id="UP000327439"/>
    </source>
</evidence>
<evidence type="ECO:0000259" key="1">
    <source>
        <dbReference type="Pfam" id="PF04366"/>
    </source>
</evidence>
<accession>A0A5J5NDP7</accession>
<dbReference type="InterPro" id="IPR051702">
    <property type="entry name" value="SH3_domain_YSC84-like"/>
</dbReference>
<dbReference type="InterPro" id="IPR007461">
    <property type="entry name" value="Ysc84_actin-binding"/>
</dbReference>
<dbReference type="EMBL" id="ML706676">
    <property type="protein sequence ID" value="KAB1670128.1"/>
    <property type="molecule type" value="Genomic_DNA"/>
</dbReference>
<dbReference type="Proteomes" id="UP000327439">
    <property type="component" value="Unassembled WGS sequence"/>
</dbReference>
<feature type="domain" description="Ysc84 actin-binding" evidence="1">
    <location>
        <begin position="7"/>
        <end position="68"/>
    </location>
</feature>
<dbReference type="PANTHER" id="PTHR15629:SF42">
    <property type="entry name" value="RING_FYVE_PHD-TYPE ZINC FINGER FAMILY PROTEIN ISOFORM 1"/>
    <property type="match status" value="1"/>
</dbReference>
<sequence length="74" mass="7935">MVVVPLVITYSCSKGAFFGCSLEGSIVTTRRRENSRFYGSQTITASDILLGSMPQAPAAAILYHALSDLYSTLS</sequence>